<dbReference type="InterPro" id="IPR036116">
    <property type="entry name" value="FN3_sf"/>
</dbReference>
<accession>A0A933GLD0</accession>
<dbReference type="AlphaFoldDB" id="A0A933GLD0"/>
<dbReference type="CDD" id="cd00063">
    <property type="entry name" value="FN3"/>
    <property type="match status" value="1"/>
</dbReference>
<dbReference type="EMBL" id="JACQWF010000037">
    <property type="protein sequence ID" value="MBI4594904.1"/>
    <property type="molecule type" value="Genomic_DNA"/>
</dbReference>
<proteinExistence type="predicted"/>
<comment type="caution">
    <text evidence="2">The sequence shown here is derived from an EMBL/GenBank/DDBJ whole genome shotgun (WGS) entry which is preliminary data.</text>
</comment>
<reference evidence="2" key="1">
    <citation type="submission" date="2020-07" db="EMBL/GenBank/DDBJ databases">
        <title>Huge and variable diversity of episymbiotic CPR bacteria and DPANN archaea in groundwater ecosystems.</title>
        <authorList>
            <person name="He C.Y."/>
            <person name="Keren R."/>
            <person name="Whittaker M."/>
            <person name="Farag I.F."/>
            <person name="Doudna J."/>
            <person name="Cate J.H.D."/>
            <person name="Banfield J.F."/>
        </authorList>
    </citation>
    <scope>NUCLEOTIDE SEQUENCE</scope>
    <source>
        <strain evidence="2">NC_groundwater_1482_Ag_S-0.65um_47_24</strain>
    </source>
</reference>
<evidence type="ECO:0000313" key="3">
    <source>
        <dbReference type="Proteomes" id="UP000772181"/>
    </source>
</evidence>
<dbReference type="InterPro" id="IPR013783">
    <property type="entry name" value="Ig-like_fold"/>
</dbReference>
<dbReference type="InterPro" id="IPR044060">
    <property type="entry name" value="Bacterial_rp_domain"/>
</dbReference>
<sequence length="837" mass="88843">MSQCRGICPKISSRFSGSRSLTPFILSLFFTILISQLTLAAEIKLAWVPDTISDLSGYKIYYGTAPRVYGAALDVGNVTSYTLIGLSPGQVYYVAATAYDSYGNESDYSNEVSGVATEPTRTVVINVATSPLDLALIVDGVAVTSPQTFNWEVGSSHTLSVASPQSGDSGVNFIYSSWSDGGALSHQITIPDTTATYTANFVVPGTLTVASHAALISSGPLEGPIFKFLGRVSYPHARSVPFSPASATYTLKNTGQTTITWSASKTQNWVSLSSPGGALEPGAGTAVRVWVNSNASNLKVGSHSDTVTFINTTNGNGNTSRSIELKVNLPYQNYTVTTSPRGLSLLVDGVTVSSPRTFSWQVGSSHTLSVISPQIETSGSRQIYSSWSDGGTQSHRITVPSTSTTYTANFITQYSLTISTSPLGAGWATPFGSNWYHRGQKVSLYARSSPMYTFSGWSGSLSDKRNPILITMNSPQKVLANFGPTNFNRPNRLGAPKSADVVNVVKVGFNPNGNSPLSGAESLKTIQPVGASPRQALPAHEYNRQGSIDPLTGVFRSFYLGINEGVPYSYSSSGGKMPGLDNLKGVSLDGEIATLAETDLFGIPDEVEIGLALNVAEEMNSSMLKGLFTVILFAPDGITGNFQDPVIQVYEFDFTDLGGVSIKQLPNLQDGPEDGITKSYSLEPDGSLTIGELSGQVKRDGEMIVLMNVSPSGAARPHIFIGVKQSGGHTLESLKGEYVDVTLTIKNVGKTKEWTVTEGVVRFDGAGDCDWTILSGLKGPQNIMPGIYSVSADGAVRAFGTDGLISADGEFIVLPIVDNAVTTTRANSGLRILMKRE</sequence>
<dbReference type="InterPro" id="IPR003961">
    <property type="entry name" value="FN3_dom"/>
</dbReference>
<feature type="domain" description="Fibronectin type-III" evidence="1">
    <location>
        <begin position="22"/>
        <end position="120"/>
    </location>
</feature>
<dbReference type="Pfam" id="PF18998">
    <property type="entry name" value="Flg_new_2"/>
    <property type="match status" value="1"/>
</dbReference>
<dbReference type="PROSITE" id="PS50853">
    <property type="entry name" value="FN3"/>
    <property type="match status" value="1"/>
</dbReference>
<name>A0A933GLD0_UNCTE</name>
<evidence type="ECO:0000313" key="2">
    <source>
        <dbReference type="EMBL" id="MBI4594904.1"/>
    </source>
</evidence>
<dbReference type="Proteomes" id="UP000772181">
    <property type="component" value="Unassembled WGS sequence"/>
</dbReference>
<evidence type="ECO:0000259" key="1">
    <source>
        <dbReference type="PROSITE" id="PS50853"/>
    </source>
</evidence>
<dbReference type="Gene3D" id="2.60.40.10">
    <property type="entry name" value="Immunoglobulins"/>
    <property type="match status" value="2"/>
</dbReference>
<dbReference type="SUPFAM" id="SSF49265">
    <property type="entry name" value="Fibronectin type III"/>
    <property type="match status" value="1"/>
</dbReference>
<organism evidence="2 3">
    <name type="scientific">Tectimicrobiota bacterium</name>
    <dbReference type="NCBI Taxonomy" id="2528274"/>
    <lineage>
        <taxon>Bacteria</taxon>
        <taxon>Pseudomonadati</taxon>
        <taxon>Nitrospinota/Tectimicrobiota group</taxon>
        <taxon>Candidatus Tectimicrobiota</taxon>
    </lineage>
</organism>
<gene>
    <name evidence="2" type="ORF">HY730_00825</name>
</gene>
<protein>
    <submittedName>
        <fullName evidence="2">Fibronectin type III domain-containing protein</fullName>
    </submittedName>
</protein>